<organism evidence="3 4">
    <name type="scientific">Gaiella occulta</name>
    <dbReference type="NCBI Taxonomy" id="1002870"/>
    <lineage>
        <taxon>Bacteria</taxon>
        <taxon>Bacillati</taxon>
        <taxon>Actinomycetota</taxon>
        <taxon>Thermoleophilia</taxon>
        <taxon>Gaiellales</taxon>
        <taxon>Gaiellaceae</taxon>
        <taxon>Gaiella</taxon>
    </lineage>
</organism>
<protein>
    <submittedName>
        <fullName evidence="3">Uncharacterized protein</fullName>
    </submittedName>
</protein>
<reference evidence="4" key="2">
    <citation type="journal article" date="2019" name="MicrobiologyOpen">
        <title>High-quality draft genome sequence of Gaiella occulta isolated from a 150 meter deep mineral water borehole and comparison with the genome sequences of other deep-branching lineages of the phylum Actinobacteria.</title>
        <authorList>
            <person name="Severino R."/>
            <person name="Froufe H.J.C."/>
            <person name="Barroso C."/>
            <person name="Albuquerque L."/>
            <person name="Lobo-da-Cunha A."/>
            <person name="da Costa M.S."/>
            <person name="Egas C."/>
        </authorList>
    </citation>
    <scope>NUCLEOTIDE SEQUENCE [LARGE SCALE GENOMIC DNA]</scope>
    <source>
        <strain evidence="4">F2-233</strain>
    </source>
</reference>
<dbReference type="Proteomes" id="UP000254134">
    <property type="component" value="Unassembled WGS sequence"/>
</dbReference>
<name>A0A7M2YTR2_9ACTN</name>
<feature type="signal peptide" evidence="2">
    <location>
        <begin position="1"/>
        <end position="23"/>
    </location>
</feature>
<evidence type="ECO:0000313" key="4">
    <source>
        <dbReference type="Proteomes" id="UP000254134"/>
    </source>
</evidence>
<evidence type="ECO:0000313" key="3">
    <source>
        <dbReference type="EMBL" id="RDI73415.1"/>
    </source>
</evidence>
<feature type="transmembrane region" description="Helical" evidence="1">
    <location>
        <begin position="170"/>
        <end position="190"/>
    </location>
</feature>
<keyword evidence="4" id="KW-1185">Reference proteome</keyword>
<evidence type="ECO:0000256" key="1">
    <source>
        <dbReference type="SAM" id="Phobius"/>
    </source>
</evidence>
<reference evidence="3 4" key="1">
    <citation type="submission" date="2018-07" db="EMBL/GenBank/DDBJ databases">
        <title>High-quality-draft genome sequence of Gaiella occulta.</title>
        <authorList>
            <person name="Severino R."/>
            <person name="Froufe H.J.C."/>
            <person name="Rainey F.A."/>
            <person name="Barroso C."/>
            <person name="Albuquerque L."/>
            <person name="Lobo-Da-Cunha A."/>
            <person name="Da Costa M.S."/>
            <person name="Egas C."/>
        </authorList>
    </citation>
    <scope>NUCLEOTIDE SEQUENCE [LARGE SCALE GENOMIC DNA]</scope>
    <source>
        <strain evidence="3 4">F2-233</strain>
    </source>
</reference>
<sequence length="209" mass="20761">MARSLTLAVLALTAALLALPAVAAAKGPSAARIEGPGLASPLVLTGFGEDGTGPLGALTIEGGFFATTFGQVPDARLPGRPAGDLGPRYSVDYTVPAGESEPGHVAQDLYPYAAGGPVLYLAPGQRMFAGGETVGGWIRGSETLRAALVTAGLPASAPGVGSSPRLDEPLLVGGGLVALLALAGVLAVVARRRGRQQAGSDARREATSA</sequence>
<comment type="caution">
    <text evidence="3">The sequence shown here is derived from an EMBL/GenBank/DDBJ whole genome shotgun (WGS) entry which is preliminary data.</text>
</comment>
<keyword evidence="2" id="KW-0732">Signal</keyword>
<dbReference type="AlphaFoldDB" id="A0A7M2YTR2"/>
<dbReference type="EMBL" id="QQZY01000009">
    <property type="protein sequence ID" value="RDI73415.1"/>
    <property type="molecule type" value="Genomic_DNA"/>
</dbReference>
<dbReference type="RefSeq" id="WP_181813721.1">
    <property type="nucleotide sequence ID" value="NZ_QQZY01000009.1"/>
</dbReference>
<feature type="chain" id="PRO_5039137080" evidence="2">
    <location>
        <begin position="24"/>
        <end position="209"/>
    </location>
</feature>
<accession>A0A7M2YTR2</accession>
<proteinExistence type="predicted"/>
<gene>
    <name evidence="3" type="ORF">Gocc_2771</name>
</gene>
<keyword evidence="1" id="KW-0472">Membrane</keyword>
<keyword evidence="1" id="KW-1133">Transmembrane helix</keyword>
<evidence type="ECO:0000256" key="2">
    <source>
        <dbReference type="SAM" id="SignalP"/>
    </source>
</evidence>
<keyword evidence="1" id="KW-0812">Transmembrane</keyword>